<comment type="similarity">
    <text evidence="4">Belongs to the glycosyl hydrolase 3 family.</text>
</comment>
<proteinExistence type="inferred from homology"/>
<evidence type="ECO:0000256" key="12">
    <source>
        <dbReference type="ARBA" id="ARBA00023326"/>
    </source>
</evidence>
<evidence type="ECO:0000256" key="14">
    <source>
        <dbReference type="ARBA" id="ARBA00039579"/>
    </source>
</evidence>
<dbReference type="OrthoDB" id="416222at2759"/>
<dbReference type="InterPro" id="IPR013783">
    <property type="entry name" value="Ig-like_fold"/>
</dbReference>
<keyword evidence="10" id="KW-0119">Carbohydrate metabolism</keyword>
<keyword evidence="11" id="KW-0326">Glycosidase</keyword>
<dbReference type="FunFam" id="3.20.20.300:FF:000002">
    <property type="entry name" value="Probable beta-glucosidase"/>
    <property type="match status" value="1"/>
</dbReference>
<dbReference type="PANTHER" id="PTHR42715">
    <property type="entry name" value="BETA-GLUCOSIDASE"/>
    <property type="match status" value="1"/>
</dbReference>
<sequence length="792" mass="86476">MLFWDIKHPLSRFLLFLTSLNLSHFPRDNITENRDIHLDWDAAQAKANAFVARLNLTEKIHMVTGASSIDAGVCIGNIRPIKRLSFNGMCFSDGPAGVNRAELVSVFPSGVTAAATWDRDLIYQRGIAIGEEFKGKGAHLMLGPAVGPMGRHPLGGRNWEGFGPDPYLSGASVAATIRGVQSTGVQTCTKHFIGNEQETQRSNTTAPDGTIIPGISSNIDDRTLHELYLWPFTDAVKAGTTSLMCSYNRLNSTYACENPKLLNDILKKELGFRGYVVSDWFATHSTTSSANTGLDLEMPGELNPYGAGALPGRWYFGDFLLRAIQNGSVSTDRLDEMVSRVMVSYYLLGQDDNYPSVDPSTIAVIVANEIGLPMAQKIGFPFEVVPARDVRANHSSLIRQIAVAGTVLLKNVNSTLPLQKPKYIAVFGNDAADITDGQRTDNYGYDIGTAAIGGGSGTIRLGEIISPLDAIKIRAKRDSTQVKYTTNNAVISAGNFQGIYPLPDICLVFLKTWASEDHDRVSFELDYNSTQVVENVATWCNNTIVIMHSAGVNTLPWAIHPNVKAILAAHYPGEQSGNSIVDVLWGDSAPSGRLPYTIPKNESDAAAPIANQTGSKDWQADFSEGQLIDYRHYDANSIEPLYEFGFGLAYTTFEMTANLSVKAVKQNPPETPDSARQIEVGGHPDLWVELLEVETAVSNTGSRPGVAVPQLYISFPSSVPEGTPVKVLRGFEKVQLEPAQSKRVTFKLLRRDLSYWDVVSQTWTLPAGEFVFRTGFSSRDLKGEAKLKVRGV</sequence>
<evidence type="ECO:0000256" key="1">
    <source>
        <dbReference type="ARBA" id="ARBA00000448"/>
    </source>
</evidence>
<organism evidence="20 21">
    <name type="scientific">Zopfia rhizophila CBS 207.26</name>
    <dbReference type="NCBI Taxonomy" id="1314779"/>
    <lineage>
        <taxon>Eukaryota</taxon>
        <taxon>Fungi</taxon>
        <taxon>Dikarya</taxon>
        <taxon>Ascomycota</taxon>
        <taxon>Pezizomycotina</taxon>
        <taxon>Dothideomycetes</taxon>
        <taxon>Dothideomycetes incertae sedis</taxon>
        <taxon>Zopfiaceae</taxon>
        <taxon>Zopfia</taxon>
    </lineage>
</organism>
<dbReference type="EC" id="3.2.1.21" evidence="5"/>
<dbReference type="SMART" id="SM01217">
    <property type="entry name" value="Fn3_like"/>
    <property type="match status" value="1"/>
</dbReference>
<feature type="chain" id="PRO_5025630409" description="Probable beta-glucosidase G" evidence="18">
    <location>
        <begin position="24"/>
        <end position="792"/>
    </location>
</feature>
<evidence type="ECO:0000256" key="2">
    <source>
        <dbReference type="ARBA" id="ARBA00004613"/>
    </source>
</evidence>
<dbReference type="InterPro" id="IPR002772">
    <property type="entry name" value="Glyco_hydro_3_C"/>
</dbReference>
<dbReference type="Gene3D" id="3.20.20.300">
    <property type="entry name" value="Glycoside hydrolase, family 3, N-terminal domain"/>
    <property type="match status" value="1"/>
</dbReference>
<dbReference type="InterPro" id="IPR036962">
    <property type="entry name" value="Glyco_hydro_3_N_sf"/>
</dbReference>
<dbReference type="Gene3D" id="3.40.50.1700">
    <property type="entry name" value="Glycoside hydrolase family 3 C-terminal domain"/>
    <property type="match status" value="1"/>
</dbReference>
<evidence type="ECO:0000256" key="10">
    <source>
        <dbReference type="ARBA" id="ARBA00023277"/>
    </source>
</evidence>
<evidence type="ECO:0000259" key="19">
    <source>
        <dbReference type="SMART" id="SM01217"/>
    </source>
</evidence>
<keyword evidence="9" id="KW-0325">Glycoprotein</keyword>
<dbReference type="InterPro" id="IPR001764">
    <property type="entry name" value="Glyco_hydro_3_N"/>
</dbReference>
<gene>
    <name evidence="20" type="ORF">K469DRAFT_619785</name>
</gene>
<keyword evidence="6" id="KW-0964">Secreted</keyword>
<comment type="pathway">
    <text evidence="3">Glycan metabolism; cellulose degradation.</text>
</comment>
<comment type="subcellular location">
    <subcellularLocation>
        <location evidence="2">Secreted</location>
    </subcellularLocation>
</comment>
<evidence type="ECO:0000256" key="17">
    <source>
        <dbReference type="ARBA" id="ARBA00041808"/>
    </source>
</evidence>
<keyword evidence="21" id="KW-1185">Reference proteome</keyword>
<evidence type="ECO:0000256" key="18">
    <source>
        <dbReference type="SAM" id="SignalP"/>
    </source>
</evidence>
<keyword evidence="8 20" id="KW-0378">Hydrolase</keyword>
<dbReference type="Gene3D" id="2.60.40.10">
    <property type="entry name" value="Immunoglobulins"/>
    <property type="match status" value="1"/>
</dbReference>
<dbReference type="GO" id="GO:0009251">
    <property type="term" value="P:glucan catabolic process"/>
    <property type="evidence" value="ECO:0007669"/>
    <property type="project" value="TreeGrafter"/>
</dbReference>
<dbReference type="AlphaFoldDB" id="A0A6A6ETF5"/>
<comment type="catalytic activity">
    <reaction evidence="1">
        <text>Hydrolysis of terminal, non-reducing beta-D-glucosyl residues with release of beta-D-glucose.</text>
        <dbReference type="EC" id="3.2.1.21"/>
    </reaction>
</comment>
<dbReference type="GO" id="GO:0005576">
    <property type="term" value="C:extracellular region"/>
    <property type="evidence" value="ECO:0007669"/>
    <property type="project" value="UniProtKB-SubCell"/>
</dbReference>
<keyword evidence="12" id="KW-0624">Polysaccharide degradation</keyword>
<evidence type="ECO:0000256" key="11">
    <source>
        <dbReference type="ARBA" id="ARBA00023295"/>
    </source>
</evidence>
<comment type="function">
    <text evidence="13">Beta-glucosidases are one of a number of cellulolytic enzymes involved in the degradation of cellulosic biomass. Catalyzes the last step releasing glucose from the inhibitory cellobiose.</text>
</comment>
<evidence type="ECO:0000256" key="3">
    <source>
        <dbReference type="ARBA" id="ARBA00004987"/>
    </source>
</evidence>
<protein>
    <recommendedName>
        <fullName evidence="14">Probable beta-glucosidase G</fullName>
        <ecNumber evidence="5">3.2.1.21</ecNumber>
    </recommendedName>
    <alternativeName>
        <fullName evidence="15">Beta-D-glucoside glucohydrolase G</fullName>
    </alternativeName>
    <alternativeName>
        <fullName evidence="16">Cellobiase G</fullName>
    </alternativeName>
    <alternativeName>
        <fullName evidence="17">Gentiobiase G</fullName>
    </alternativeName>
</protein>
<dbReference type="Pfam" id="PF00933">
    <property type="entry name" value="Glyco_hydro_3"/>
    <property type="match status" value="1"/>
</dbReference>
<dbReference type="Pfam" id="PF14310">
    <property type="entry name" value="Fn3-like"/>
    <property type="match status" value="1"/>
</dbReference>
<evidence type="ECO:0000313" key="21">
    <source>
        <dbReference type="Proteomes" id="UP000800200"/>
    </source>
</evidence>
<accession>A0A6A6ETF5</accession>
<dbReference type="InterPro" id="IPR050288">
    <property type="entry name" value="Cellulose_deg_GH3"/>
</dbReference>
<evidence type="ECO:0000256" key="9">
    <source>
        <dbReference type="ARBA" id="ARBA00023180"/>
    </source>
</evidence>
<dbReference type="GO" id="GO:0008422">
    <property type="term" value="F:beta-glucosidase activity"/>
    <property type="evidence" value="ECO:0007669"/>
    <property type="project" value="UniProtKB-EC"/>
</dbReference>
<dbReference type="EMBL" id="ML994614">
    <property type="protein sequence ID" value="KAF2193166.1"/>
    <property type="molecule type" value="Genomic_DNA"/>
</dbReference>
<feature type="domain" description="Fibronectin type III-like" evidence="19">
    <location>
        <begin position="707"/>
        <end position="778"/>
    </location>
</feature>
<evidence type="ECO:0000256" key="5">
    <source>
        <dbReference type="ARBA" id="ARBA00012744"/>
    </source>
</evidence>
<dbReference type="SUPFAM" id="SSF52279">
    <property type="entry name" value="Beta-D-glucan exohydrolase, C-terminal domain"/>
    <property type="match status" value="1"/>
</dbReference>
<dbReference type="InterPro" id="IPR026891">
    <property type="entry name" value="Fn3-like"/>
</dbReference>
<reference evidence="20" key="1">
    <citation type="journal article" date="2020" name="Stud. Mycol.">
        <title>101 Dothideomycetes genomes: a test case for predicting lifestyles and emergence of pathogens.</title>
        <authorList>
            <person name="Haridas S."/>
            <person name="Albert R."/>
            <person name="Binder M."/>
            <person name="Bloem J."/>
            <person name="Labutti K."/>
            <person name="Salamov A."/>
            <person name="Andreopoulos B."/>
            <person name="Baker S."/>
            <person name="Barry K."/>
            <person name="Bills G."/>
            <person name="Bluhm B."/>
            <person name="Cannon C."/>
            <person name="Castanera R."/>
            <person name="Culley D."/>
            <person name="Daum C."/>
            <person name="Ezra D."/>
            <person name="Gonzalez J."/>
            <person name="Henrissat B."/>
            <person name="Kuo A."/>
            <person name="Liang C."/>
            <person name="Lipzen A."/>
            <person name="Lutzoni F."/>
            <person name="Magnuson J."/>
            <person name="Mondo S."/>
            <person name="Nolan M."/>
            <person name="Ohm R."/>
            <person name="Pangilinan J."/>
            <person name="Park H.-J."/>
            <person name="Ramirez L."/>
            <person name="Alfaro M."/>
            <person name="Sun H."/>
            <person name="Tritt A."/>
            <person name="Yoshinaga Y."/>
            <person name="Zwiers L.-H."/>
            <person name="Turgeon B."/>
            <person name="Goodwin S."/>
            <person name="Spatafora J."/>
            <person name="Crous P."/>
            <person name="Grigoriev I."/>
        </authorList>
    </citation>
    <scope>NUCLEOTIDE SEQUENCE</scope>
    <source>
        <strain evidence="20">CBS 207.26</strain>
    </source>
</reference>
<dbReference type="Pfam" id="PF01915">
    <property type="entry name" value="Glyco_hydro_3_C"/>
    <property type="match status" value="1"/>
</dbReference>
<evidence type="ECO:0000256" key="16">
    <source>
        <dbReference type="ARBA" id="ARBA00041601"/>
    </source>
</evidence>
<dbReference type="SUPFAM" id="SSF51445">
    <property type="entry name" value="(Trans)glycosidases"/>
    <property type="match status" value="1"/>
</dbReference>
<dbReference type="PRINTS" id="PR00133">
    <property type="entry name" value="GLHYDRLASE3"/>
</dbReference>
<dbReference type="InterPro" id="IPR036881">
    <property type="entry name" value="Glyco_hydro_3_C_sf"/>
</dbReference>
<evidence type="ECO:0000256" key="8">
    <source>
        <dbReference type="ARBA" id="ARBA00022801"/>
    </source>
</evidence>
<dbReference type="Proteomes" id="UP000800200">
    <property type="component" value="Unassembled WGS sequence"/>
</dbReference>
<evidence type="ECO:0000256" key="15">
    <source>
        <dbReference type="ARBA" id="ARBA00041276"/>
    </source>
</evidence>
<evidence type="ECO:0000256" key="7">
    <source>
        <dbReference type="ARBA" id="ARBA00022729"/>
    </source>
</evidence>
<evidence type="ECO:0000256" key="4">
    <source>
        <dbReference type="ARBA" id="ARBA00005336"/>
    </source>
</evidence>
<keyword evidence="7 18" id="KW-0732">Signal</keyword>
<dbReference type="InterPro" id="IPR017853">
    <property type="entry name" value="GH"/>
</dbReference>
<evidence type="ECO:0000313" key="20">
    <source>
        <dbReference type="EMBL" id="KAF2193166.1"/>
    </source>
</evidence>
<evidence type="ECO:0000256" key="6">
    <source>
        <dbReference type="ARBA" id="ARBA00022525"/>
    </source>
</evidence>
<feature type="signal peptide" evidence="18">
    <location>
        <begin position="1"/>
        <end position="23"/>
    </location>
</feature>
<dbReference type="PANTHER" id="PTHR42715:SF12">
    <property type="entry name" value="BETA-GLUCOSIDASE G-RELATED"/>
    <property type="match status" value="1"/>
</dbReference>
<name>A0A6A6ETF5_9PEZI</name>
<evidence type="ECO:0000256" key="13">
    <source>
        <dbReference type="ARBA" id="ARBA00024983"/>
    </source>
</evidence>